<sequence length="300" mass="33329">MPFSFARALSTLTHHHPTNPAHLKMASSSLSPLYPEVRLIPRPSNQRGHADHGWLKTFHTFSFAMYYDPKFEGFGSLRVINEDRVEPGEGFGTHPHREMEIFSYIVAGELEHKDSMGNTEIMKRGDVQMTSAGTGIRHSEYNRNNKEQVHFLQIWLLPNKSRLTPSYYTRHFSDAEKRDILLKVVAPVDAPDVSNQREGTGPTPVHAQLSVYASILSPGKTVVHTFPEPKEGEPIRKAFVHVIQTSGYNIEAAKGAKVQLNGGLELSEGDGAFAGAAGGEKIQIENTSDRDAEVLVFDLE</sequence>
<dbReference type="PANTHER" id="PTHR43212">
    <property type="entry name" value="QUERCETIN 2,3-DIOXYGENASE"/>
    <property type="match status" value="1"/>
</dbReference>
<dbReference type="InterPro" id="IPR003829">
    <property type="entry name" value="Pirin_N_dom"/>
</dbReference>
<evidence type="ECO:0000313" key="5">
    <source>
        <dbReference type="EMBL" id="KEP55214.1"/>
    </source>
</evidence>
<dbReference type="InterPro" id="IPR014710">
    <property type="entry name" value="RmlC-like_jellyroll"/>
</dbReference>
<dbReference type="GO" id="GO:0046872">
    <property type="term" value="F:metal ion binding"/>
    <property type="evidence" value="ECO:0007669"/>
    <property type="project" value="UniProtKB-KW"/>
</dbReference>
<reference evidence="5 6" key="1">
    <citation type="submission" date="2013-12" db="EMBL/GenBank/DDBJ databases">
        <authorList>
            <person name="Cubeta M."/>
            <person name="Pakala S."/>
            <person name="Fedorova N."/>
            <person name="Thomas E."/>
            <person name="Dean R."/>
            <person name="Jabaji S."/>
            <person name="Neate S."/>
            <person name="Toda T."/>
            <person name="Tavantzis S."/>
            <person name="Vilgalys R."/>
            <person name="Bharathan N."/>
            <person name="Pakala S."/>
            <person name="Losada L.S."/>
            <person name="Zafar N."/>
            <person name="Nierman W."/>
        </authorList>
    </citation>
    <scope>NUCLEOTIDE SEQUENCE [LARGE SCALE GENOMIC DNA]</scope>
    <source>
        <strain evidence="5 6">123E</strain>
    </source>
</reference>
<dbReference type="CDD" id="cd02910">
    <property type="entry name" value="cupin_Yhhw_N"/>
    <property type="match status" value="1"/>
</dbReference>
<dbReference type="OrthoDB" id="10261807at2759"/>
<dbReference type="Pfam" id="PF02678">
    <property type="entry name" value="Pirin"/>
    <property type="match status" value="1"/>
</dbReference>
<dbReference type="InterPro" id="IPR012093">
    <property type="entry name" value="Pirin"/>
</dbReference>
<feature type="binding site" evidence="2">
    <location>
        <position position="138"/>
    </location>
    <ligand>
        <name>Fe cation</name>
        <dbReference type="ChEBI" id="CHEBI:24875"/>
    </ligand>
</feature>
<organism evidence="5 6">
    <name type="scientific">Rhizoctonia solani 123E</name>
    <dbReference type="NCBI Taxonomy" id="1423351"/>
    <lineage>
        <taxon>Eukaryota</taxon>
        <taxon>Fungi</taxon>
        <taxon>Dikarya</taxon>
        <taxon>Basidiomycota</taxon>
        <taxon>Agaricomycotina</taxon>
        <taxon>Agaricomycetes</taxon>
        <taxon>Cantharellales</taxon>
        <taxon>Ceratobasidiaceae</taxon>
        <taxon>Rhizoctonia</taxon>
    </lineage>
</organism>
<dbReference type="HOGENOM" id="CLU_064194_3_1_1"/>
<evidence type="ECO:0000256" key="1">
    <source>
        <dbReference type="ARBA" id="ARBA00008416"/>
    </source>
</evidence>
<name>A0A074S7N2_9AGAM</name>
<protein>
    <submittedName>
        <fullName evidence="5">Pirin domain protein</fullName>
    </submittedName>
</protein>
<feature type="binding site" evidence="2">
    <location>
        <position position="94"/>
    </location>
    <ligand>
        <name>Fe cation</name>
        <dbReference type="ChEBI" id="CHEBI:24875"/>
    </ligand>
</feature>
<comment type="caution">
    <text evidence="5">The sequence shown here is derived from an EMBL/GenBank/DDBJ whole genome shotgun (WGS) entry which is preliminary data.</text>
</comment>
<dbReference type="Gene3D" id="2.60.120.10">
    <property type="entry name" value="Jelly Rolls"/>
    <property type="match status" value="2"/>
</dbReference>
<evidence type="ECO:0000259" key="4">
    <source>
        <dbReference type="Pfam" id="PF02678"/>
    </source>
</evidence>
<gene>
    <name evidence="5" type="ORF">V565_007200</name>
</gene>
<comment type="cofactor">
    <cofactor evidence="2">
        <name>Fe cation</name>
        <dbReference type="ChEBI" id="CHEBI:24875"/>
    </cofactor>
    <text evidence="2">Binds 1 Fe cation per subunit.</text>
</comment>
<evidence type="ECO:0000313" key="6">
    <source>
        <dbReference type="Proteomes" id="UP000027456"/>
    </source>
</evidence>
<feature type="domain" description="Pirin N-terminal" evidence="4">
    <location>
        <begin position="45"/>
        <end position="156"/>
    </location>
</feature>
<dbReference type="Proteomes" id="UP000027456">
    <property type="component" value="Unassembled WGS sequence"/>
</dbReference>
<feature type="binding site" evidence="2">
    <location>
        <position position="140"/>
    </location>
    <ligand>
        <name>Fe cation</name>
        <dbReference type="ChEBI" id="CHEBI:24875"/>
    </ligand>
</feature>
<accession>A0A074S7N2</accession>
<dbReference type="InterPro" id="IPR011051">
    <property type="entry name" value="RmlC_Cupin_sf"/>
</dbReference>
<dbReference type="SUPFAM" id="SSF51182">
    <property type="entry name" value="RmlC-like cupins"/>
    <property type="match status" value="1"/>
</dbReference>
<dbReference type="STRING" id="1423351.A0A074S7N2"/>
<keyword evidence="2" id="KW-0408">Iron</keyword>
<proteinExistence type="inferred from homology"/>
<dbReference type="EMBL" id="AZST01000009">
    <property type="protein sequence ID" value="KEP55214.1"/>
    <property type="molecule type" value="Genomic_DNA"/>
</dbReference>
<dbReference type="AlphaFoldDB" id="A0A074S7N2"/>
<comment type="similarity">
    <text evidence="1 3">Belongs to the pirin family.</text>
</comment>
<keyword evidence="2" id="KW-0479">Metal-binding</keyword>
<keyword evidence="6" id="KW-1185">Reference proteome</keyword>
<evidence type="ECO:0000256" key="3">
    <source>
        <dbReference type="RuleBase" id="RU003457"/>
    </source>
</evidence>
<dbReference type="PIRSF" id="PIRSF006232">
    <property type="entry name" value="Pirin"/>
    <property type="match status" value="1"/>
</dbReference>
<feature type="binding site" evidence="2">
    <location>
        <position position="96"/>
    </location>
    <ligand>
        <name>Fe cation</name>
        <dbReference type="ChEBI" id="CHEBI:24875"/>
    </ligand>
</feature>
<evidence type="ECO:0000256" key="2">
    <source>
        <dbReference type="PIRSR" id="PIRSR006232-1"/>
    </source>
</evidence>
<dbReference type="PANTHER" id="PTHR43212:SF3">
    <property type="entry name" value="QUERCETIN 2,3-DIOXYGENASE"/>
    <property type="match status" value="1"/>
</dbReference>